<feature type="non-terminal residue" evidence="7">
    <location>
        <position position="1"/>
    </location>
</feature>
<dbReference type="InterPro" id="IPR022775">
    <property type="entry name" value="AP_mu_sigma_su"/>
</dbReference>
<evidence type="ECO:0000256" key="5">
    <source>
        <dbReference type="ARBA" id="ARBA00023136"/>
    </source>
</evidence>
<dbReference type="Pfam" id="PF01217">
    <property type="entry name" value="Clat_adaptor_s"/>
    <property type="match status" value="1"/>
</dbReference>
<comment type="caution">
    <text evidence="7">The sequence shown here is derived from an EMBL/GenBank/DDBJ whole genome shotgun (WGS) entry which is preliminary data.</text>
</comment>
<dbReference type="EMBL" id="JBBHLL010000003">
    <property type="protein sequence ID" value="KAK7834854.1"/>
    <property type="molecule type" value="Genomic_DNA"/>
</dbReference>
<evidence type="ECO:0000256" key="1">
    <source>
        <dbReference type="ARBA" id="ARBA00004184"/>
    </source>
</evidence>
<sequence length="208" mass="23558">SELAYHTGCARGRNEEDTRHRLCYKGQENNNKSRCMRGQVGRQQQQAPAGRACKPASDLAPVPTQQPGPGMIKVTQTFNIHGTLQLSKFCQPYSEDRQQWVIRETSVWCLSGTLRFVFCVGSSESELGILDLIQVFVETLDKYFEKVCELDSIPHVDERLLKTQGSSDCNRKTVLPPEDHPYIQVRLKLMAAEGQSNIYKLLLCSFTF</sequence>
<name>A0AAW0K8N3_MYOGA</name>
<reference evidence="7 8" key="1">
    <citation type="journal article" date="2023" name="bioRxiv">
        <title>Conserved and derived expression patterns and positive selection on dental genes reveal complex evolutionary context of ever-growing rodent molars.</title>
        <authorList>
            <person name="Calamari Z.T."/>
            <person name="Song A."/>
            <person name="Cohen E."/>
            <person name="Akter M."/>
            <person name="Roy R.D."/>
            <person name="Hallikas O."/>
            <person name="Christensen M.M."/>
            <person name="Li P."/>
            <person name="Marangoni P."/>
            <person name="Jernvall J."/>
            <person name="Klein O.D."/>
        </authorList>
    </citation>
    <scope>NUCLEOTIDE SEQUENCE [LARGE SCALE GENOMIC DNA]</scope>
    <source>
        <strain evidence="7">V071</strain>
    </source>
</reference>
<keyword evidence="5" id="KW-0472">Membrane</keyword>
<evidence type="ECO:0000313" key="8">
    <source>
        <dbReference type="Proteomes" id="UP001488838"/>
    </source>
</evidence>
<comment type="similarity">
    <text evidence="2">Belongs to the adaptor complexes small subunit family.</text>
</comment>
<dbReference type="Gene3D" id="3.30.450.60">
    <property type="match status" value="1"/>
</dbReference>
<gene>
    <name evidence="7" type="ORF">U0070_022825</name>
</gene>
<keyword evidence="3" id="KW-0813">Transport</keyword>
<dbReference type="PANTHER" id="PTHR11753">
    <property type="entry name" value="ADAPTOR COMPLEXES SMALL SUBUNIT FAMILY"/>
    <property type="match status" value="1"/>
</dbReference>
<comment type="subcellular location">
    <subcellularLocation>
        <location evidence="1">Endomembrane system</location>
        <topology evidence="1">Peripheral membrane protein</topology>
    </subcellularLocation>
</comment>
<dbReference type="AlphaFoldDB" id="A0AAW0K8N3"/>
<protein>
    <recommendedName>
        <fullName evidence="6">AP complex mu/sigma subunit domain-containing protein</fullName>
    </recommendedName>
</protein>
<evidence type="ECO:0000256" key="3">
    <source>
        <dbReference type="ARBA" id="ARBA00022448"/>
    </source>
</evidence>
<dbReference type="GO" id="GO:0015031">
    <property type="term" value="P:protein transport"/>
    <property type="evidence" value="ECO:0007669"/>
    <property type="project" value="UniProtKB-KW"/>
</dbReference>
<evidence type="ECO:0000256" key="4">
    <source>
        <dbReference type="ARBA" id="ARBA00022927"/>
    </source>
</evidence>
<evidence type="ECO:0000259" key="6">
    <source>
        <dbReference type="Pfam" id="PF01217"/>
    </source>
</evidence>
<dbReference type="Proteomes" id="UP001488838">
    <property type="component" value="Unassembled WGS sequence"/>
</dbReference>
<accession>A0AAW0K8N3</accession>
<dbReference type="GO" id="GO:0012505">
    <property type="term" value="C:endomembrane system"/>
    <property type="evidence" value="ECO:0007669"/>
    <property type="project" value="UniProtKB-SubCell"/>
</dbReference>
<keyword evidence="4" id="KW-0653">Protein transport</keyword>
<organism evidence="7 8">
    <name type="scientific">Myodes glareolus</name>
    <name type="common">Bank vole</name>
    <name type="synonym">Clethrionomys glareolus</name>
    <dbReference type="NCBI Taxonomy" id="447135"/>
    <lineage>
        <taxon>Eukaryota</taxon>
        <taxon>Metazoa</taxon>
        <taxon>Chordata</taxon>
        <taxon>Craniata</taxon>
        <taxon>Vertebrata</taxon>
        <taxon>Euteleostomi</taxon>
        <taxon>Mammalia</taxon>
        <taxon>Eutheria</taxon>
        <taxon>Euarchontoglires</taxon>
        <taxon>Glires</taxon>
        <taxon>Rodentia</taxon>
        <taxon>Myomorpha</taxon>
        <taxon>Muroidea</taxon>
        <taxon>Cricetidae</taxon>
        <taxon>Arvicolinae</taxon>
        <taxon>Myodes</taxon>
    </lineage>
</organism>
<evidence type="ECO:0000313" key="7">
    <source>
        <dbReference type="EMBL" id="KAK7834854.1"/>
    </source>
</evidence>
<dbReference type="SUPFAM" id="SSF64356">
    <property type="entry name" value="SNARE-like"/>
    <property type="match status" value="1"/>
</dbReference>
<dbReference type="InterPro" id="IPR016635">
    <property type="entry name" value="AP_complex_ssu"/>
</dbReference>
<proteinExistence type="inferred from homology"/>
<evidence type="ECO:0000256" key="2">
    <source>
        <dbReference type="ARBA" id="ARBA00006972"/>
    </source>
</evidence>
<dbReference type="InterPro" id="IPR011012">
    <property type="entry name" value="Longin-like_dom_sf"/>
</dbReference>
<feature type="domain" description="AP complex mu/sigma subunit" evidence="6">
    <location>
        <begin position="112"/>
        <end position="153"/>
    </location>
</feature>
<keyword evidence="8" id="KW-1185">Reference proteome</keyword>